<dbReference type="RefSeq" id="WP_011341062.1">
    <property type="nucleotide sequence ID" value="NC_007498.2"/>
</dbReference>
<dbReference type="Proteomes" id="UP000002534">
    <property type="component" value="Chromosome"/>
</dbReference>
<evidence type="ECO:0000313" key="2">
    <source>
        <dbReference type="EMBL" id="ABA88586.1"/>
    </source>
</evidence>
<dbReference type="EMBL" id="CP000142">
    <property type="protein sequence ID" value="ABA88586.1"/>
    <property type="molecule type" value="Genomic_DNA"/>
</dbReference>
<keyword evidence="3" id="KW-1185">Reference proteome</keyword>
<dbReference type="OrthoDB" id="5324142at2"/>
<reference evidence="3" key="1">
    <citation type="submission" date="2005-10" db="EMBL/GenBank/DDBJ databases">
        <title>Complete sequence of Pelobacter carbinolicus DSM 2380.</title>
        <authorList>
            <person name="Copeland A."/>
            <person name="Lucas S."/>
            <person name="Lapidus A."/>
            <person name="Barry K."/>
            <person name="Detter J.C."/>
            <person name="Glavina T."/>
            <person name="Hammon N."/>
            <person name="Israni S."/>
            <person name="Pitluck S."/>
            <person name="Chertkov O."/>
            <person name="Schmutz J."/>
            <person name="Larimer F."/>
            <person name="Land M."/>
            <person name="Kyrpides N."/>
            <person name="Ivanova N."/>
            <person name="Richardson P."/>
        </authorList>
    </citation>
    <scope>NUCLEOTIDE SEQUENCE [LARGE SCALE GENOMIC DNA]</scope>
    <source>
        <strain evidence="3">DSM 2380 / NBRC 103641 / GraBd1</strain>
    </source>
</reference>
<accession>Q3A4X1</accession>
<evidence type="ECO:0000313" key="3">
    <source>
        <dbReference type="Proteomes" id="UP000002534"/>
    </source>
</evidence>
<dbReference type="KEGG" id="pca:Pcar_1337"/>
<dbReference type="HOGENOM" id="CLU_151785_1_0_7"/>
<organism evidence="2 3">
    <name type="scientific">Syntrophotalea carbinolica (strain DSM 2380 / NBRC 103641 / GraBd1)</name>
    <name type="common">Pelobacter carbinolicus</name>
    <dbReference type="NCBI Taxonomy" id="338963"/>
    <lineage>
        <taxon>Bacteria</taxon>
        <taxon>Pseudomonadati</taxon>
        <taxon>Thermodesulfobacteriota</taxon>
        <taxon>Desulfuromonadia</taxon>
        <taxon>Desulfuromonadales</taxon>
        <taxon>Syntrophotaleaceae</taxon>
        <taxon>Syntrophotalea</taxon>
    </lineage>
</organism>
<proteinExistence type="inferred from homology"/>
<protein>
    <recommendedName>
        <fullName evidence="4">Dihydroorotate dehydrogenase</fullName>
    </recommendedName>
</protein>
<evidence type="ECO:0000256" key="1">
    <source>
        <dbReference type="ARBA" id="ARBA00007189"/>
    </source>
</evidence>
<dbReference type="AlphaFoldDB" id="Q3A4X1"/>
<evidence type="ECO:0008006" key="4">
    <source>
        <dbReference type="Google" id="ProtNLM"/>
    </source>
</evidence>
<sequence>MSLLIIGADRINALIPRLEEIGATRITHWPARNSKTAKNTIPRHVDAVLFFTDFLHHTAARKIKSQVKQLGIPAIYSRRNWSELAEQMQRLPR</sequence>
<comment type="similarity">
    <text evidence="1">Belongs to the UPF0751 family.</text>
</comment>
<reference evidence="2 3" key="2">
    <citation type="journal article" date="2012" name="BMC Genomics">
        <title>The genome of Pelobacter carbinolicus reveals surprising metabolic capabilities and physiological features.</title>
        <authorList>
            <person name="Aklujkar M."/>
            <person name="Haveman S.A."/>
            <person name="Didonato R.Jr."/>
            <person name="Chertkov O."/>
            <person name="Han C.S."/>
            <person name="Land M.L."/>
            <person name="Brown P."/>
            <person name="Lovley D.R."/>
        </authorList>
    </citation>
    <scope>NUCLEOTIDE SEQUENCE [LARGE SCALE GENOMIC DNA]</scope>
    <source>
        <strain evidence="3">DSM 2380 / NBRC 103641 / GraBd1</strain>
    </source>
</reference>
<gene>
    <name evidence="2" type="ordered locus">Pcar_1337</name>
</gene>
<dbReference type="STRING" id="338963.Pcar_1337"/>
<dbReference type="eggNOG" id="COG4378">
    <property type="taxonomic scope" value="Bacteria"/>
</dbReference>
<dbReference type="InterPro" id="IPR016772">
    <property type="entry name" value="UCP020408"/>
</dbReference>
<name>Q3A4X1_SYNC1</name>
<dbReference type="Pfam" id="PF10087">
    <property type="entry name" value="DUF2325"/>
    <property type="match status" value="1"/>
</dbReference>